<dbReference type="EMBL" id="AUPL01004244">
    <property type="protein sequence ID" value="ESL08061.1"/>
    <property type="molecule type" value="Genomic_DNA"/>
</dbReference>
<comment type="similarity">
    <text evidence="5">Belongs to the CFAP53 family.</text>
</comment>
<evidence type="ECO:0000256" key="4">
    <source>
        <dbReference type="ARBA" id="ARBA00023273"/>
    </source>
</evidence>
<dbReference type="VEuPathDB" id="TriTrypDB:TRSC58_04244"/>
<keyword evidence="3" id="KW-0969">Cilium</keyword>
<dbReference type="PANTHER" id="PTHR31183:SF1">
    <property type="entry name" value="CILIA- AND FLAGELLA-ASSOCIATED PROTEIN 53"/>
    <property type="match status" value="1"/>
</dbReference>
<evidence type="ECO:0000256" key="7">
    <source>
        <dbReference type="SAM" id="Coils"/>
    </source>
</evidence>
<feature type="coiled-coil region" evidence="7">
    <location>
        <begin position="371"/>
        <end position="452"/>
    </location>
</feature>
<evidence type="ECO:0000256" key="5">
    <source>
        <dbReference type="ARBA" id="ARBA00033747"/>
    </source>
</evidence>
<evidence type="ECO:0000256" key="2">
    <source>
        <dbReference type="ARBA" id="ARBA00023054"/>
    </source>
</evidence>
<evidence type="ECO:0000259" key="9">
    <source>
        <dbReference type="Pfam" id="PF13868"/>
    </source>
</evidence>
<keyword evidence="2 7" id="KW-0175">Coiled coil</keyword>
<feature type="region of interest" description="Disordered" evidence="8">
    <location>
        <begin position="468"/>
        <end position="489"/>
    </location>
</feature>
<dbReference type="GO" id="GO:0005929">
    <property type="term" value="C:cilium"/>
    <property type="evidence" value="ECO:0007669"/>
    <property type="project" value="UniProtKB-SubCell"/>
</dbReference>
<evidence type="ECO:0000313" key="11">
    <source>
        <dbReference type="Proteomes" id="UP000031737"/>
    </source>
</evidence>
<dbReference type="InterPro" id="IPR043596">
    <property type="entry name" value="CFAP53/TCHP"/>
</dbReference>
<reference evidence="10 11" key="1">
    <citation type="submission" date="2013-07" db="EMBL/GenBank/DDBJ databases">
        <authorList>
            <person name="Stoco P.H."/>
            <person name="Wagner G."/>
            <person name="Gerber A."/>
            <person name="Zaha A."/>
            <person name="Thompson C."/>
            <person name="Bartholomeu D.C."/>
            <person name="Luckemeyer D.D."/>
            <person name="Bahia D."/>
            <person name="Loreto E."/>
            <person name="Prestes E.B."/>
            <person name="Lima F.M."/>
            <person name="Rodrigues-Luiz G."/>
            <person name="Vallejo G.A."/>
            <person name="Filho J.F."/>
            <person name="Monteiro K.M."/>
            <person name="Tyler K.M."/>
            <person name="de Almeida L.G."/>
            <person name="Ortiz M.F."/>
            <person name="Siervo M.A."/>
            <person name="de Moraes M.H."/>
            <person name="Cunha O.L."/>
            <person name="Mendonca-Neto R."/>
            <person name="Silva R."/>
            <person name="Teixeira S.M."/>
            <person name="Murta S.M."/>
            <person name="Sincero T.C."/>
            <person name="Mendes T.A."/>
            <person name="Urmenyi T.P."/>
            <person name="Silva V.G."/>
            <person name="da Rocha W.D."/>
            <person name="Andersson B."/>
            <person name="Romanha A.J."/>
            <person name="Steindel M."/>
            <person name="de Vasconcelos A.T."/>
            <person name="Grisard E.C."/>
        </authorList>
    </citation>
    <scope>NUCLEOTIDE SEQUENCE [LARGE SCALE GENOMIC DNA]</scope>
    <source>
        <strain evidence="10 11">SC58</strain>
    </source>
</reference>
<dbReference type="OrthoDB" id="75950at2759"/>
<evidence type="ECO:0000256" key="6">
    <source>
        <dbReference type="ARBA" id="ARBA00033773"/>
    </source>
</evidence>
<accession>A0A061J1V6</accession>
<dbReference type="PANTHER" id="PTHR31183">
    <property type="entry name" value="TRICHOPLEIN KERATIN FILAMENT-BINDING PROTEIN FAMILY MEMBER"/>
    <property type="match status" value="1"/>
</dbReference>
<sequence length="489" mass="58831">MPYPSALALIEARQRRAAEQLLFDKAQAEDCRLRLAANWEVRGDAVIERKDLMRHLDNVQAQHDDALVARRKRLADMLLQERAEHDAMLRELAETEEQRRERLIKKARELREQHAEDLRADAQKRHDRLFRDKIDSLRLAESRLRVMQVSAARFEQLAVAERRREEQKHEDEFFAQQRLEEQRMMNERAKRDLDMLHVGREKTKKALAAQVEGNQARKAQALAEKQREDEEFNRVLEEELAAEAQRRVEARKARAILAKEMIAFNEELRQVRRQEYAQLQQEDKEVLDRMLAELAEEKRQKRLQEQERRDASRADLEEIRRQLNKRKQEEGELDKLWDEENNKEWAKREARWKADEDKRKRLMHNVLAIRRQQVLDKRQQEKDAAAEAEREREELLRKLANSVDLDAQERARRYKVLREDQKYLMGQMQRRAAEKEAERQAFANQMTEQQELEAKYAERIKKEMENLERAKPERYKNVPLLPKRRHQVF</sequence>
<feature type="coiled-coil region" evidence="7">
    <location>
        <begin position="218"/>
        <end position="333"/>
    </location>
</feature>
<name>A0A061J1V6_TRYRA</name>
<gene>
    <name evidence="10" type="ORF">TRSC58_04244</name>
</gene>
<protein>
    <recommendedName>
        <fullName evidence="6">Cilia- and flagella-associated protein 53</fullName>
    </recommendedName>
</protein>
<feature type="domain" description="Trichohyalin-plectin-homology" evidence="9">
    <location>
        <begin position="131"/>
        <end position="467"/>
    </location>
</feature>
<dbReference type="Pfam" id="PF13868">
    <property type="entry name" value="TPH"/>
    <property type="match status" value="1"/>
</dbReference>
<dbReference type="AlphaFoldDB" id="A0A061J1V6"/>
<proteinExistence type="inferred from homology"/>
<evidence type="ECO:0000256" key="8">
    <source>
        <dbReference type="SAM" id="MobiDB-lite"/>
    </source>
</evidence>
<feature type="coiled-coil region" evidence="7">
    <location>
        <begin position="78"/>
        <end position="120"/>
    </location>
</feature>
<keyword evidence="11" id="KW-1185">Reference proteome</keyword>
<dbReference type="InterPro" id="IPR043597">
    <property type="entry name" value="TPH_dom"/>
</dbReference>
<dbReference type="Proteomes" id="UP000031737">
    <property type="component" value="Unassembled WGS sequence"/>
</dbReference>
<organism evidence="10 11">
    <name type="scientific">Trypanosoma rangeli SC58</name>
    <dbReference type="NCBI Taxonomy" id="429131"/>
    <lineage>
        <taxon>Eukaryota</taxon>
        <taxon>Discoba</taxon>
        <taxon>Euglenozoa</taxon>
        <taxon>Kinetoplastea</taxon>
        <taxon>Metakinetoplastina</taxon>
        <taxon>Trypanosomatida</taxon>
        <taxon>Trypanosomatidae</taxon>
        <taxon>Trypanosoma</taxon>
        <taxon>Herpetosoma</taxon>
    </lineage>
</organism>
<comment type="caution">
    <text evidence="10">The sequence shown here is derived from an EMBL/GenBank/DDBJ whole genome shotgun (WGS) entry which is preliminary data.</text>
</comment>
<evidence type="ECO:0000313" key="10">
    <source>
        <dbReference type="EMBL" id="ESL08061.1"/>
    </source>
</evidence>
<evidence type="ECO:0000256" key="1">
    <source>
        <dbReference type="ARBA" id="ARBA00004138"/>
    </source>
</evidence>
<keyword evidence="4" id="KW-0966">Cell projection</keyword>
<evidence type="ECO:0000256" key="3">
    <source>
        <dbReference type="ARBA" id="ARBA00023069"/>
    </source>
</evidence>
<comment type="subcellular location">
    <subcellularLocation>
        <location evidence="1">Cell projection</location>
        <location evidence="1">Cilium</location>
    </subcellularLocation>
</comment>